<dbReference type="InterPro" id="IPR016197">
    <property type="entry name" value="Chromo-like_dom_sf"/>
</dbReference>
<feature type="domain" description="Chromo" evidence="7">
    <location>
        <begin position="572"/>
        <end position="622"/>
    </location>
</feature>
<evidence type="ECO:0000256" key="6">
    <source>
        <dbReference type="ARBA" id="ARBA00022918"/>
    </source>
</evidence>
<evidence type="ECO:0000259" key="7">
    <source>
        <dbReference type="PROSITE" id="PS50013"/>
    </source>
</evidence>
<dbReference type="PANTHER" id="PTHR37984:SF5">
    <property type="entry name" value="PROTEIN NYNRIN-LIKE"/>
    <property type="match status" value="1"/>
</dbReference>
<dbReference type="Pfam" id="PF17921">
    <property type="entry name" value="Integrase_H2C2"/>
    <property type="match status" value="1"/>
</dbReference>
<comment type="caution">
    <text evidence="9">The sequence shown here is derived from an EMBL/GenBank/DDBJ whole genome shotgun (WGS) entry which is preliminary data.</text>
</comment>
<dbReference type="GO" id="GO:0003964">
    <property type="term" value="F:RNA-directed DNA polymerase activity"/>
    <property type="evidence" value="ECO:0007669"/>
    <property type="project" value="UniProtKB-KW"/>
</dbReference>
<dbReference type="InterPro" id="IPR001584">
    <property type="entry name" value="Integrase_cat-core"/>
</dbReference>
<dbReference type="GO" id="GO:0016787">
    <property type="term" value="F:hydrolase activity"/>
    <property type="evidence" value="ECO:0007669"/>
    <property type="project" value="UniProtKB-KW"/>
</dbReference>
<dbReference type="SUPFAM" id="SSF53098">
    <property type="entry name" value="Ribonuclease H-like"/>
    <property type="match status" value="1"/>
</dbReference>
<keyword evidence="3" id="KW-0540">Nuclease</keyword>
<dbReference type="PANTHER" id="PTHR37984">
    <property type="entry name" value="PROTEIN CBG26694"/>
    <property type="match status" value="1"/>
</dbReference>
<organism evidence="9 10">
    <name type="scientific">Phytophthora megakarya</name>
    <dbReference type="NCBI Taxonomy" id="4795"/>
    <lineage>
        <taxon>Eukaryota</taxon>
        <taxon>Sar</taxon>
        <taxon>Stramenopiles</taxon>
        <taxon>Oomycota</taxon>
        <taxon>Peronosporomycetes</taxon>
        <taxon>Peronosporales</taxon>
        <taxon>Peronosporaceae</taxon>
        <taxon>Phytophthora</taxon>
    </lineage>
</organism>
<name>A0A225VA87_9STRA</name>
<dbReference type="AlphaFoldDB" id="A0A225VA87"/>
<keyword evidence="6" id="KW-0695">RNA-directed DNA polymerase</keyword>
<dbReference type="SUPFAM" id="SSF54160">
    <property type="entry name" value="Chromo domain-like"/>
    <property type="match status" value="1"/>
</dbReference>
<protein>
    <recommendedName>
        <fullName evidence="11">Integrase catalytic domain-containing protein</fullName>
    </recommendedName>
</protein>
<dbReference type="PROSITE" id="PS50013">
    <property type="entry name" value="CHROMO_2"/>
    <property type="match status" value="1"/>
</dbReference>
<evidence type="ECO:0000256" key="1">
    <source>
        <dbReference type="ARBA" id="ARBA00022679"/>
    </source>
</evidence>
<keyword evidence="10" id="KW-1185">Reference proteome</keyword>
<evidence type="ECO:0008006" key="11">
    <source>
        <dbReference type="Google" id="ProtNLM"/>
    </source>
</evidence>
<dbReference type="EMBL" id="NBNE01006468">
    <property type="protein sequence ID" value="OWZ02004.1"/>
    <property type="molecule type" value="Genomic_DNA"/>
</dbReference>
<dbReference type="OrthoDB" id="118872at2759"/>
<dbReference type="Proteomes" id="UP000198211">
    <property type="component" value="Unassembled WGS sequence"/>
</dbReference>
<dbReference type="InterPro" id="IPR050951">
    <property type="entry name" value="Retrovirus_Pol_polyprotein"/>
</dbReference>
<dbReference type="InterPro" id="IPR041588">
    <property type="entry name" value="Integrase_H2C2"/>
</dbReference>
<proteinExistence type="predicted"/>
<reference evidence="10" key="1">
    <citation type="submission" date="2017-03" db="EMBL/GenBank/DDBJ databases">
        <title>Phytopthora megakarya and P. palmivora, two closely related causual agents of cacao black pod achieved similar genome size and gene model numbers by different mechanisms.</title>
        <authorList>
            <person name="Ali S."/>
            <person name="Shao J."/>
            <person name="Larry D.J."/>
            <person name="Kronmiller B."/>
            <person name="Shen D."/>
            <person name="Strem M.D."/>
            <person name="Melnick R.L."/>
            <person name="Guiltinan M.J."/>
            <person name="Tyler B.M."/>
            <person name="Meinhardt L.W."/>
            <person name="Bailey B.A."/>
        </authorList>
    </citation>
    <scope>NUCLEOTIDE SEQUENCE [LARGE SCALE GENOMIC DNA]</scope>
    <source>
        <strain evidence="10">zdho120</strain>
    </source>
</reference>
<evidence type="ECO:0000256" key="4">
    <source>
        <dbReference type="ARBA" id="ARBA00022759"/>
    </source>
</evidence>
<evidence type="ECO:0000313" key="10">
    <source>
        <dbReference type="Proteomes" id="UP000198211"/>
    </source>
</evidence>
<keyword evidence="2" id="KW-0548">Nucleotidyltransferase</keyword>
<dbReference type="InterPro" id="IPR043502">
    <property type="entry name" value="DNA/RNA_pol_sf"/>
</dbReference>
<dbReference type="InterPro" id="IPR041373">
    <property type="entry name" value="RT_RNaseH"/>
</dbReference>
<dbReference type="InterPro" id="IPR012337">
    <property type="entry name" value="RNaseH-like_sf"/>
</dbReference>
<evidence type="ECO:0000256" key="3">
    <source>
        <dbReference type="ARBA" id="ARBA00022722"/>
    </source>
</evidence>
<sequence length="636" mass="72190">MIHPDPDAELCVFTDASLFGFSIVVTQVVTWQQGVPVEKQNHQLVICKGGMFKHSQLNWTVVEKEAFPIVKACNDLEYLLLRPRGFRLFCDHANLIYIFAPHEELKKHVRDRLQRWAMRLCGLHYRIEHIAGDANVWADIVSRWQVREKASLSAVAIRTRGRHVVPLEELSALRPLMDANFVFPTLEDIAEAQSTAGRDRARLQVDLLEEDGVLVADGRPWVPTGAKDLLARIFVVAHCGSQGHRGHEAMSFTLKNRFFIVKLEDKIAQFIRQCLLCKHFKGPRLIPRPYGPLLTPTKRNEVVHWDFLSLGDSYGDSAYLLVVKDGLSHYCELFPCATPTAYVAAEVLMMWHARFGTPKTLMSDQGSHFRNEMINHLAARLKIEPKFSPVYSPWLNGTVERLNRDVLQVLRALLLDALDSHEWPYLLPAIQANLNHTPVRSLAGHSPVEVFTGLPASSALDVVEMHREVVDSKEKKRLLDMQAHKGALVNFDVGDFVLWSRIDQRLPNHKLLGQWVGPFKVIEALSHSFKIEHLVTGRVYDVHGSRLKFYADAALNTMEELLELVSSQGMLLGVDKFIEHRYNPERGRWELLVSWLGLQAIEDSWEPLSTLLQDVPVKVCEYANASGSDELCAQLD</sequence>
<accession>A0A225VA87</accession>
<dbReference type="GO" id="GO:0004519">
    <property type="term" value="F:endonuclease activity"/>
    <property type="evidence" value="ECO:0007669"/>
    <property type="project" value="UniProtKB-KW"/>
</dbReference>
<dbReference type="GO" id="GO:0015074">
    <property type="term" value="P:DNA integration"/>
    <property type="evidence" value="ECO:0007669"/>
    <property type="project" value="InterPro"/>
</dbReference>
<dbReference type="Pfam" id="PF17917">
    <property type="entry name" value="RT_RNaseH"/>
    <property type="match status" value="1"/>
</dbReference>
<keyword evidence="5" id="KW-0378">Hydrolase</keyword>
<dbReference type="Gene3D" id="3.30.420.10">
    <property type="entry name" value="Ribonuclease H-like superfamily/Ribonuclease H"/>
    <property type="match status" value="1"/>
</dbReference>
<evidence type="ECO:0000259" key="8">
    <source>
        <dbReference type="PROSITE" id="PS50994"/>
    </source>
</evidence>
<evidence type="ECO:0000256" key="5">
    <source>
        <dbReference type="ARBA" id="ARBA00022801"/>
    </source>
</evidence>
<dbReference type="InterPro" id="IPR036397">
    <property type="entry name" value="RNaseH_sf"/>
</dbReference>
<keyword evidence="1" id="KW-0808">Transferase</keyword>
<dbReference type="InterPro" id="IPR000953">
    <property type="entry name" value="Chromo/chromo_shadow_dom"/>
</dbReference>
<dbReference type="Gene3D" id="2.40.50.40">
    <property type="match status" value="1"/>
</dbReference>
<keyword evidence="4" id="KW-0255">Endonuclease</keyword>
<dbReference type="GO" id="GO:0003676">
    <property type="term" value="F:nucleic acid binding"/>
    <property type="evidence" value="ECO:0007669"/>
    <property type="project" value="InterPro"/>
</dbReference>
<dbReference type="PROSITE" id="PS50994">
    <property type="entry name" value="INTEGRASE"/>
    <property type="match status" value="1"/>
</dbReference>
<evidence type="ECO:0000313" key="9">
    <source>
        <dbReference type="EMBL" id="OWZ02004.1"/>
    </source>
</evidence>
<evidence type="ECO:0000256" key="2">
    <source>
        <dbReference type="ARBA" id="ARBA00022695"/>
    </source>
</evidence>
<dbReference type="SUPFAM" id="SSF56672">
    <property type="entry name" value="DNA/RNA polymerases"/>
    <property type="match status" value="1"/>
</dbReference>
<feature type="domain" description="Integrase catalytic" evidence="8">
    <location>
        <begin position="288"/>
        <end position="455"/>
    </location>
</feature>
<dbReference type="Pfam" id="PF00665">
    <property type="entry name" value="rve"/>
    <property type="match status" value="1"/>
</dbReference>
<gene>
    <name evidence="9" type="ORF">PHMEG_00026516</name>
</gene>